<feature type="domain" description="TNFR-Cys" evidence="2">
    <location>
        <begin position="22"/>
        <end position="53"/>
    </location>
</feature>
<dbReference type="CDD" id="cd13417">
    <property type="entry name" value="TNFRSF18"/>
    <property type="match status" value="1"/>
</dbReference>
<accession>A0A226N0B4</accession>
<dbReference type="Proteomes" id="UP000198323">
    <property type="component" value="Unassembled WGS sequence"/>
</dbReference>
<gene>
    <name evidence="3" type="ORF">ASZ78_001259</name>
</gene>
<dbReference type="GO" id="GO:0009897">
    <property type="term" value="C:external side of plasma membrane"/>
    <property type="evidence" value="ECO:0007669"/>
    <property type="project" value="TreeGrafter"/>
</dbReference>
<dbReference type="GO" id="GO:0043066">
    <property type="term" value="P:negative regulation of apoptotic process"/>
    <property type="evidence" value="ECO:0007669"/>
    <property type="project" value="InterPro"/>
</dbReference>
<dbReference type="OrthoDB" id="9374769at2759"/>
<keyword evidence="1" id="KW-1133">Transmembrane helix</keyword>
<evidence type="ECO:0000313" key="4">
    <source>
        <dbReference type="Proteomes" id="UP000198323"/>
    </source>
</evidence>
<evidence type="ECO:0000313" key="3">
    <source>
        <dbReference type="EMBL" id="OXB60994.1"/>
    </source>
</evidence>
<dbReference type="PRINTS" id="PR01968">
    <property type="entry name" value="TNFACTORR18"/>
</dbReference>
<feature type="transmembrane region" description="Helical" evidence="1">
    <location>
        <begin position="121"/>
        <end position="144"/>
    </location>
</feature>
<evidence type="ECO:0000259" key="2">
    <source>
        <dbReference type="SMART" id="SM00208"/>
    </source>
</evidence>
<reference evidence="3 4" key="1">
    <citation type="submission" date="2016-07" db="EMBL/GenBank/DDBJ databases">
        <title>Disparate Historic Effective Population Sizes Predicted by Modern Levels of Genome Diversity for the Scaled Quail (Callipepla squamata) and the Northern Bobwhite (Colinus virginianus): Inferences from First and Second Generation Draft Genome Assemblies for Sympatric New World Quail.</title>
        <authorList>
            <person name="Oldeschulte D.L."/>
            <person name="Halley Y.A."/>
            <person name="Bhattarai E.K."/>
            <person name="Brashear W.A."/>
            <person name="Hill J."/>
            <person name="Metz R.P."/>
            <person name="Johnson C.D."/>
            <person name="Rollins D."/>
            <person name="Peterson M.J."/>
            <person name="Bickhart D.M."/>
            <person name="Decker J.E."/>
            <person name="Seabury C.M."/>
        </authorList>
    </citation>
    <scope>NUCLEOTIDE SEQUENCE [LARGE SCALE GENOMIC DNA]</scope>
    <source>
        <strain evidence="3 4">Texas</strain>
        <tissue evidence="3">Leg muscle</tissue>
    </source>
</reference>
<dbReference type="EMBL" id="MCFN01000301">
    <property type="protein sequence ID" value="OXB60994.1"/>
    <property type="molecule type" value="Genomic_DNA"/>
</dbReference>
<dbReference type="GO" id="GO:0005031">
    <property type="term" value="F:tumor necrosis factor receptor activity"/>
    <property type="evidence" value="ECO:0007669"/>
    <property type="project" value="InterPro"/>
</dbReference>
<name>A0A226N0B4_CALSU</name>
<feature type="non-terminal residue" evidence="3">
    <location>
        <position position="1"/>
    </location>
</feature>
<dbReference type="PANTHER" id="PTHR47388:SF1">
    <property type="entry name" value="TUMOR NECROSIS FACTOR RECEPTOR SUPERFAMILY MEMBER 18"/>
    <property type="match status" value="1"/>
</dbReference>
<protein>
    <recommendedName>
        <fullName evidence="2">TNFR-Cys domain-containing protein</fullName>
    </recommendedName>
</protein>
<sequence>VSFFFTGDSRPCEETEDTDCKCPQGFSCADRSCTSCKKTECPEGKELVRQGVIYYAYSCKPCEKGTYSNGKNSWCQSWTDCESSGLLTIKQGNSTHNALCGYLVKYLDQDNVTHDSRYTTILAIVTAAGLFVLILLTFFLHLCIWSLKKEKHPAVDNVENNFPRLPLAPQPSHHREETYSCQFPEEEHGEKILEEKSYYFQPPSLH</sequence>
<dbReference type="AlphaFoldDB" id="A0A226N0B4"/>
<dbReference type="InterPro" id="IPR053107">
    <property type="entry name" value="TNFRSF18"/>
</dbReference>
<dbReference type="InterPro" id="IPR001368">
    <property type="entry name" value="TNFR/NGFR_Cys_rich_reg"/>
</dbReference>
<proteinExistence type="predicted"/>
<dbReference type="Gene3D" id="2.10.50.10">
    <property type="entry name" value="Tumor Necrosis Factor Receptor, subunit A, domain 2"/>
    <property type="match status" value="1"/>
</dbReference>
<dbReference type="STRING" id="9009.A0A226N0B4"/>
<comment type="caution">
    <text evidence="3">The sequence shown here is derived from an EMBL/GenBank/DDBJ whole genome shotgun (WGS) entry which is preliminary data.</text>
</comment>
<dbReference type="InterPro" id="IPR022318">
    <property type="entry name" value="TNFR_18"/>
</dbReference>
<keyword evidence="4" id="KW-1185">Reference proteome</keyword>
<organism evidence="3 4">
    <name type="scientific">Callipepla squamata</name>
    <name type="common">Scaled quail</name>
    <dbReference type="NCBI Taxonomy" id="9009"/>
    <lineage>
        <taxon>Eukaryota</taxon>
        <taxon>Metazoa</taxon>
        <taxon>Chordata</taxon>
        <taxon>Craniata</taxon>
        <taxon>Vertebrata</taxon>
        <taxon>Euteleostomi</taxon>
        <taxon>Archelosauria</taxon>
        <taxon>Archosauria</taxon>
        <taxon>Dinosauria</taxon>
        <taxon>Saurischia</taxon>
        <taxon>Theropoda</taxon>
        <taxon>Coelurosauria</taxon>
        <taxon>Aves</taxon>
        <taxon>Neognathae</taxon>
        <taxon>Galloanserae</taxon>
        <taxon>Galliformes</taxon>
        <taxon>Odontophoridae</taxon>
        <taxon>Callipepla</taxon>
    </lineage>
</organism>
<feature type="domain" description="TNFR-Cys" evidence="2">
    <location>
        <begin position="62"/>
        <end position="100"/>
    </location>
</feature>
<dbReference type="GO" id="GO:0045785">
    <property type="term" value="P:positive regulation of cell adhesion"/>
    <property type="evidence" value="ECO:0007669"/>
    <property type="project" value="TreeGrafter"/>
</dbReference>
<dbReference type="SMART" id="SM00208">
    <property type="entry name" value="TNFR"/>
    <property type="match status" value="2"/>
</dbReference>
<dbReference type="InterPro" id="IPR034018">
    <property type="entry name" value="TNFRSF18_N"/>
</dbReference>
<evidence type="ECO:0000256" key="1">
    <source>
        <dbReference type="SAM" id="Phobius"/>
    </source>
</evidence>
<dbReference type="PANTHER" id="PTHR47388">
    <property type="entry name" value="TUMOR NECROSIS FACTOR RECEPTOR SUPERFAMILY MEMBER 18"/>
    <property type="match status" value="1"/>
</dbReference>
<keyword evidence="1" id="KW-0472">Membrane</keyword>
<keyword evidence="1" id="KW-0812">Transmembrane</keyword>